<dbReference type="EMBL" id="PUGF01000003">
    <property type="protein sequence ID" value="PRC94320.1"/>
    <property type="molecule type" value="Genomic_DNA"/>
</dbReference>
<accession>A0A2S9H2X7</accession>
<dbReference type="Pfam" id="PF02452">
    <property type="entry name" value="PemK_toxin"/>
    <property type="match status" value="1"/>
</dbReference>
<gene>
    <name evidence="1" type="ORF">S2091_0941</name>
</gene>
<organism evidence="1 2">
    <name type="scientific">Solimicrobium silvestre</name>
    <dbReference type="NCBI Taxonomy" id="2099400"/>
    <lineage>
        <taxon>Bacteria</taxon>
        <taxon>Pseudomonadati</taxon>
        <taxon>Pseudomonadota</taxon>
        <taxon>Betaproteobacteria</taxon>
        <taxon>Burkholderiales</taxon>
        <taxon>Oxalobacteraceae</taxon>
        <taxon>Solimicrobium</taxon>
    </lineage>
</organism>
<dbReference type="RefSeq" id="WP_105530648.1">
    <property type="nucleotide sequence ID" value="NZ_PUGF01000003.1"/>
</dbReference>
<evidence type="ECO:0000313" key="2">
    <source>
        <dbReference type="Proteomes" id="UP000237839"/>
    </source>
</evidence>
<reference evidence="1 2" key="1">
    <citation type="submission" date="2018-02" db="EMBL/GenBank/DDBJ databases">
        <title>Solimicrobium silvestre gen. nov., sp. nov., isolated from alpine forest soil.</title>
        <authorList>
            <person name="Margesin R."/>
            <person name="Albuquerque L."/>
            <person name="Zhang D.-C."/>
            <person name="Froufe H.J.C."/>
            <person name="Severino R."/>
            <person name="Roxo I."/>
            <person name="Egas C."/>
            <person name="Da Costa M.S."/>
        </authorList>
    </citation>
    <scope>NUCLEOTIDE SEQUENCE [LARGE SCALE GENOMIC DNA]</scope>
    <source>
        <strain evidence="1 2">S20-91</strain>
    </source>
</reference>
<proteinExistence type="predicted"/>
<keyword evidence="2" id="KW-1185">Reference proteome</keyword>
<comment type="caution">
    <text evidence="1">The sequence shown here is derived from an EMBL/GenBank/DDBJ whole genome shotgun (WGS) entry which is preliminary data.</text>
</comment>
<dbReference type="AlphaFoldDB" id="A0A2S9H2X7"/>
<dbReference type="Gene3D" id="2.30.30.110">
    <property type="match status" value="1"/>
</dbReference>
<dbReference type="OrthoDB" id="9808744at2"/>
<name>A0A2S9H2X7_9BURK</name>
<evidence type="ECO:0000313" key="1">
    <source>
        <dbReference type="EMBL" id="PRC94320.1"/>
    </source>
</evidence>
<dbReference type="Proteomes" id="UP000237839">
    <property type="component" value="Unassembled WGS sequence"/>
</dbReference>
<protein>
    <submittedName>
        <fullName evidence="1">Growth inhibitor</fullName>
    </submittedName>
</protein>
<dbReference type="InterPro" id="IPR011067">
    <property type="entry name" value="Plasmid_toxin/cell-grow_inhib"/>
</dbReference>
<sequence length="120" mass="13739">MVSKIWIPERRDIIWIDFNPQVGQETKDMHPLLVLSPKEFNDRTRIVIGLPMTTAKSNETNPFAVKFVGEKGKVSYVLAHQPKSFDWRLKGGKPHPWKQASEEVLIQAGEMLNQIIAICE</sequence>
<dbReference type="SUPFAM" id="SSF50118">
    <property type="entry name" value="Cell growth inhibitor/plasmid maintenance toxic component"/>
    <property type="match status" value="1"/>
</dbReference>
<dbReference type="GO" id="GO:0003677">
    <property type="term" value="F:DNA binding"/>
    <property type="evidence" value="ECO:0007669"/>
    <property type="project" value="InterPro"/>
</dbReference>
<dbReference type="InterPro" id="IPR003477">
    <property type="entry name" value="PemK-like"/>
</dbReference>